<name>A0AAJ5ZG08_9CHLR</name>
<dbReference type="GO" id="GO:0051539">
    <property type="term" value="F:4 iron, 4 sulfur cluster binding"/>
    <property type="evidence" value="ECO:0007669"/>
    <property type="project" value="UniProtKB-KW"/>
</dbReference>
<evidence type="ECO:0000313" key="14">
    <source>
        <dbReference type="EMBL" id="MDG0867090.1"/>
    </source>
</evidence>
<dbReference type="SMART" id="SM00986">
    <property type="entry name" value="UDG"/>
    <property type="match status" value="1"/>
</dbReference>
<dbReference type="PANTHER" id="PTHR33693">
    <property type="entry name" value="TYPE-5 URACIL-DNA GLYCOSYLASE"/>
    <property type="match status" value="1"/>
</dbReference>
<comment type="catalytic activity">
    <reaction evidence="1">
        <text>Hydrolyzes single-stranded DNA or mismatched double-stranded DNA and polynucleotides, releasing free uracil.</text>
        <dbReference type="EC" id="3.2.2.27"/>
    </reaction>
</comment>
<protein>
    <recommendedName>
        <fullName evidence="4">Type-4 uracil-DNA glycosylase</fullName>
        <ecNumber evidence="3">3.2.2.27</ecNumber>
    </recommendedName>
</protein>
<dbReference type="InterPro" id="IPR005273">
    <property type="entry name" value="Ura-DNA_glyco_family4"/>
</dbReference>
<feature type="compositionally biased region" description="Basic and acidic residues" evidence="12">
    <location>
        <begin position="183"/>
        <end position="193"/>
    </location>
</feature>
<dbReference type="Proteomes" id="UP001219901">
    <property type="component" value="Chromosome"/>
</dbReference>
<dbReference type="EMBL" id="WMBE01000002">
    <property type="protein sequence ID" value="MDG0867090.1"/>
    <property type="molecule type" value="Genomic_DNA"/>
</dbReference>
<dbReference type="SMART" id="SM00987">
    <property type="entry name" value="UreE_C"/>
    <property type="match status" value="1"/>
</dbReference>
<dbReference type="CDD" id="cd10030">
    <property type="entry name" value="UDG-F4_TTUDGA_SPO1dp_like"/>
    <property type="match status" value="1"/>
</dbReference>
<sequence>MRSCTKCALHQTRTNAVPGSGSPNAEILIIGEGPGFNEDEQGLPFVGRSGKLLDELLAAVPLSRDDIFITNVVKCRPPDNRDPLPDEVAACRPYLERQLQLLNPKVIVTLGRVSMLRYYPEGKISEDHGKILEWEGRILFPLYHPAAGLRNPAIKRELQKDVLKLPEALRASTNSANNSSPSEKNKEPNINRP</sequence>
<keyword evidence="8" id="KW-0378">Hydrolase</keyword>
<evidence type="ECO:0000256" key="9">
    <source>
        <dbReference type="ARBA" id="ARBA00023004"/>
    </source>
</evidence>
<evidence type="ECO:0000256" key="6">
    <source>
        <dbReference type="ARBA" id="ARBA00022723"/>
    </source>
</evidence>
<evidence type="ECO:0000256" key="8">
    <source>
        <dbReference type="ARBA" id="ARBA00022801"/>
    </source>
</evidence>
<dbReference type="InterPro" id="IPR005122">
    <property type="entry name" value="Uracil-DNA_glycosylase-like"/>
</dbReference>
<reference evidence="15" key="2">
    <citation type="journal article" date="2023" name="Nat. Commun.">
        <title>Cultivation of marine bacteria of the SAR202 clade.</title>
        <authorList>
            <person name="Lim Y."/>
            <person name="Seo J.H."/>
            <person name="Giovannoni S.J."/>
            <person name="Kang I."/>
            <person name="Cho J.C."/>
        </authorList>
    </citation>
    <scope>NUCLEOTIDE SEQUENCE</scope>
    <source>
        <strain evidence="15">JH1073</strain>
    </source>
</reference>
<keyword evidence="10" id="KW-0411">Iron-sulfur</keyword>
<evidence type="ECO:0000256" key="11">
    <source>
        <dbReference type="ARBA" id="ARBA00023204"/>
    </source>
</evidence>
<evidence type="ECO:0000313" key="15">
    <source>
        <dbReference type="EMBL" id="WFG40737.1"/>
    </source>
</evidence>
<keyword evidence="16" id="KW-1185">Reference proteome</keyword>
<dbReference type="PANTHER" id="PTHR33693:SF1">
    <property type="entry name" value="TYPE-4 URACIL-DNA GLYCOSYLASE"/>
    <property type="match status" value="1"/>
</dbReference>
<feature type="region of interest" description="Disordered" evidence="12">
    <location>
        <begin position="169"/>
        <end position="193"/>
    </location>
</feature>
<reference evidence="16" key="3">
    <citation type="submission" date="2023-06" db="EMBL/GenBank/DDBJ databases">
        <title>Pangenomics reveal diversification of enzyme families and niche specialization in globally abundant SAR202 bacteria.</title>
        <authorList>
            <person name="Saw J.H.W."/>
        </authorList>
    </citation>
    <scope>NUCLEOTIDE SEQUENCE [LARGE SCALE GENOMIC DNA]</scope>
    <source>
        <strain evidence="16">JH1073</strain>
    </source>
</reference>
<evidence type="ECO:0000259" key="13">
    <source>
        <dbReference type="SMART" id="SM00986"/>
    </source>
</evidence>
<evidence type="ECO:0000256" key="7">
    <source>
        <dbReference type="ARBA" id="ARBA00022763"/>
    </source>
</evidence>
<dbReference type="Gene3D" id="3.40.470.10">
    <property type="entry name" value="Uracil-DNA glycosylase-like domain"/>
    <property type="match status" value="1"/>
</dbReference>
<keyword evidence="6" id="KW-0479">Metal-binding</keyword>
<keyword evidence="9" id="KW-0408">Iron</keyword>
<dbReference type="EC" id="3.2.2.27" evidence="3"/>
<dbReference type="Proteomes" id="UP001321249">
    <property type="component" value="Unassembled WGS sequence"/>
</dbReference>
<proteinExistence type="inferred from homology"/>
<evidence type="ECO:0000313" key="17">
    <source>
        <dbReference type="Proteomes" id="UP001321249"/>
    </source>
</evidence>
<evidence type="ECO:0000256" key="5">
    <source>
        <dbReference type="ARBA" id="ARBA00022485"/>
    </source>
</evidence>
<evidence type="ECO:0000256" key="2">
    <source>
        <dbReference type="ARBA" id="ARBA00006521"/>
    </source>
</evidence>
<keyword evidence="11" id="KW-0234">DNA repair</keyword>
<keyword evidence="5" id="KW-0004">4Fe-4S</keyword>
<evidence type="ECO:0000256" key="3">
    <source>
        <dbReference type="ARBA" id="ARBA00012030"/>
    </source>
</evidence>
<evidence type="ECO:0000313" key="16">
    <source>
        <dbReference type="Proteomes" id="UP001219901"/>
    </source>
</evidence>
<dbReference type="InterPro" id="IPR036895">
    <property type="entry name" value="Uracil-DNA_glycosylase-like_sf"/>
</dbReference>
<dbReference type="SUPFAM" id="SSF52141">
    <property type="entry name" value="Uracil-DNA glycosylase-like"/>
    <property type="match status" value="1"/>
</dbReference>
<dbReference type="AlphaFoldDB" id="A0AAJ5ZG08"/>
<dbReference type="InterPro" id="IPR051536">
    <property type="entry name" value="UDG_Type-4/5"/>
</dbReference>
<feature type="domain" description="Uracil-DNA glycosylase-like" evidence="13">
    <location>
        <begin position="18"/>
        <end position="163"/>
    </location>
</feature>
<comment type="similarity">
    <text evidence="2">Belongs to the uracil-DNA glycosylase (UDG) superfamily. Type 4 (UDGa) family.</text>
</comment>
<dbReference type="GO" id="GO:0006281">
    <property type="term" value="P:DNA repair"/>
    <property type="evidence" value="ECO:0007669"/>
    <property type="project" value="UniProtKB-KW"/>
</dbReference>
<keyword evidence="7" id="KW-0227">DNA damage</keyword>
<dbReference type="GO" id="GO:0004844">
    <property type="term" value="F:uracil DNA N-glycosylase activity"/>
    <property type="evidence" value="ECO:0007669"/>
    <property type="project" value="UniProtKB-EC"/>
</dbReference>
<dbReference type="EMBL" id="CP046147">
    <property type="protein sequence ID" value="WFG40737.1"/>
    <property type="molecule type" value="Genomic_DNA"/>
</dbReference>
<accession>A0AAJ5ZG08</accession>
<feature type="compositionally biased region" description="Low complexity" evidence="12">
    <location>
        <begin position="169"/>
        <end position="182"/>
    </location>
</feature>
<organism evidence="15 16">
    <name type="scientific">Candidatus Lucifugimonas marina</name>
    <dbReference type="NCBI Taxonomy" id="3038979"/>
    <lineage>
        <taxon>Bacteria</taxon>
        <taxon>Bacillati</taxon>
        <taxon>Chloroflexota</taxon>
        <taxon>Dehalococcoidia</taxon>
        <taxon>SAR202 cluster</taxon>
        <taxon>Candidatus Lucifugimonadales</taxon>
        <taxon>Candidatus Lucifugimonadaceae</taxon>
        <taxon>Candidatus Lucifugimonas</taxon>
    </lineage>
</organism>
<evidence type="ECO:0000256" key="1">
    <source>
        <dbReference type="ARBA" id="ARBA00001400"/>
    </source>
</evidence>
<evidence type="ECO:0000256" key="4">
    <source>
        <dbReference type="ARBA" id="ARBA00019403"/>
    </source>
</evidence>
<dbReference type="NCBIfam" id="TIGR00758">
    <property type="entry name" value="UDG_fam4"/>
    <property type="match status" value="1"/>
</dbReference>
<reference evidence="16 17" key="1">
    <citation type="submission" date="2019-11" db="EMBL/GenBank/DDBJ databases">
        <authorList>
            <person name="Cho J.-C."/>
        </authorList>
    </citation>
    <scope>NUCLEOTIDE SEQUENCE [LARGE SCALE GENOMIC DNA]</scope>
    <source>
        <strain evidence="15 16">JH1073</strain>
        <strain evidence="14 17">JH702</strain>
    </source>
</reference>
<evidence type="ECO:0000256" key="12">
    <source>
        <dbReference type="SAM" id="MobiDB-lite"/>
    </source>
</evidence>
<dbReference type="GO" id="GO:0046872">
    <property type="term" value="F:metal ion binding"/>
    <property type="evidence" value="ECO:0007669"/>
    <property type="project" value="UniProtKB-KW"/>
</dbReference>
<gene>
    <name evidence="14" type="ORF">GKO46_08385</name>
    <name evidence="15" type="ORF">GKO48_02390</name>
</gene>
<evidence type="ECO:0000256" key="10">
    <source>
        <dbReference type="ARBA" id="ARBA00023014"/>
    </source>
</evidence>
<dbReference type="Pfam" id="PF03167">
    <property type="entry name" value="UDG"/>
    <property type="match status" value="1"/>
</dbReference>